<dbReference type="NCBIfam" id="NF040606">
    <property type="entry name" value="CytoC_perox"/>
    <property type="match status" value="1"/>
</dbReference>
<evidence type="ECO:0000256" key="2">
    <source>
        <dbReference type="ARBA" id="ARBA00022723"/>
    </source>
</evidence>
<dbReference type="InterPro" id="IPR051395">
    <property type="entry name" value="Cytochrome_c_Peroxidase/MauG"/>
</dbReference>
<dbReference type="PROSITE" id="PS51007">
    <property type="entry name" value="CYTC"/>
    <property type="match status" value="1"/>
</dbReference>
<organism evidence="7 8">
    <name type="scientific">Rhodovibrio salinarum</name>
    <dbReference type="NCBI Taxonomy" id="1087"/>
    <lineage>
        <taxon>Bacteria</taxon>
        <taxon>Pseudomonadati</taxon>
        <taxon>Pseudomonadota</taxon>
        <taxon>Alphaproteobacteria</taxon>
        <taxon>Rhodospirillales</taxon>
        <taxon>Rhodovibrionaceae</taxon>
        <taxon>Rhodovibrio</taxon>
    </lineage>
</organism>
<dbReference type="SUPFAM" id="SSF46626">
    <property type="entry name" value="Cytochrome c"/>
    <property type="match status" value="2"/>
</dbReference>
<dbReference type="EMBL" id="NRRE01000035">
    <property type="protein sequence ID" value="MBK1699281.1"/>
    <property type="molecule type" value="Genomic_DNA"/>
</dbReference>
<evidence type="ECO:0000256" key="1">
    <source>
        <dbReference type="ARBA" id="ARBA00022617"/>
    </source>
</evidence>
<evidence type="ECO:0000256" key="5">
    <source>
        <dbReference type="SAM" id="SignalP"/>
    </source>
</evidence>
<dbReference type="GO" id="GO:0020037">
    <property type="term" value="F:heme binding"/>
    <property type="evidence" value="ECO:0007669"/>
    <property type="project" value="InterPro"/>
</dbReference>
<name>A0A934V336_9PROT</name>
<dbReference type="GO" id="GO:0046872">
    <property type="term" value="F:metal ion binding"/>
    <property type="evidence" value="ECO:0007669"/>
    <property type="project" value="UniProtKB-KW"/>
</dbReference>
<dbReference type="Proteomes" id="UP000778970">
    <property type="component" value="Unassembled WGS sequence"/>
</dbReference>
<keyword evidence="2 4" id="KW-0479">Metal-binding</keyword>
<dbReference type="Pfam" id="PF21419">
    <property type="entry name" value="RoxA-like_Cyt-c"/>
    <property type="match status" value="1"/>
</dbReference>
<dbReference type="AlphaFoldDB" id="A0A934V336"/>
<dbReference type="Gene3D" id="1.10.760.10">
    <property type="entry name" value="Cytochrome c-like domain"/>
    <property type="match status" value="1"/>
</dbReference>
<dbReference type="InterPro" id="IPR009056">
    <property type="entry name" value="Cyt_c-like_dom"/>
</dbReference>
<feature type="signal peptide" evidence="5">
    <location>
        <begin position="1"/>
        <end position="27"/>
    </location>
</feature>
<evidence type="ECO:0000313" key="8">
    <source>
        <dbReference type="Proteomes" id="UP000778970"/>
    </source>
</evidence>
<dbReference type="RefSeq" id="WP_027289664.1">
    <property type="nucleotide sequence ID" value="NZ_NRRE01000035.1"/>
</dbReference>
<evidence type="ECO:0000259" key="6">
    <source>
        <dbReference type="PROSITE" id="PS51007"/>
    </source>
</evidence>
<comment type="caution">
    <text evidence="7">The sequence shown here is derived from an EMBL/GenBank/DDBJ whole genome shotgun (WGS) entry which is preliminary data.</text>
</comment>
<gene>
    <name evidence="7" type="ORF">CKO21_18700</name>
</gene>
<evidence type="ECO:0000313" key="7">
    <source>
        <dbReference type="EMBL" id="MBK1699281.1"/>
    </source>
</evidence>
<reference evidence="7" key="1">
    <citation type="submission" date="2017-08" db="EMBL/GenBank/DDBJ databases">
        <authorList>
            <person name="Imhoff J.F."/>
            <person name="Rahn T."/>
            <person name="Kuenzel S."/>
            <person name="Neulinger S.C."/>
        </authorList>
    </citation>
    <scope>NUCLEOTIDE SEQUENCE</scope>
    <source>
        <strain evidence="7">DSM 9154</strain>
    </source>
</reference>
<sequence length="574" mass="61965">MTRVTGTQVTGRLFRAATVLGMAAALAACEADARDDLVHFDQGWTQEVRTRFYHYPQGSRFIPRPWFIALERADGNGRFAAPESLSRYGLLPSAAHDIWNPDALPVGFALEDADTRPGLGLTPELAKQSTGLQQVGLTCAACHTATVTVEGQPLRIDGAPAHFDFDSFYAELAQAVTATLLDDARFAHFAQRVLGDQAAEQGAQLKQAFAQFQVALAGDAALRRPALDSGYGRVDALTQIVNSLAVRDQKVPANIRPVAAPTSYPPLWLTPQLEFVQWNPVAASPIGRNGGQVLGVFGAADLTGASGQPFQSTIRFERLHTMEGWIAELQPPQWDAELMGPVDQQLAAAGKQLFADTCAGCHNMAPYETTDPAANAFGKSFIEIGKVDYRKVGTDPAYVESLSQRLVATNAATAQLMNGRPVVPAAEFFLTTVGAVIKTGMAQAGLSQEQQIAYNGFRFTRNEQGALQPYTPRSITALKASPLAGVWATGPYLHNGSVPTVYELLSPPEERRDVFWTGGRELDLKRLGFVSANAPGRFRYDTRLPGNGNGGHVFPAEGLNHDARMAIIEYLKTQ</sequence>
<dbReference type="InterPro" id="IPR047758">
    <property type="entry name" value="CytoC_perox"/>
</dbReference>
<keyword evidence="5" id="KW-0732">Signal</keyword>
<protein>
    <recommendedName>
        <fullName evidence="6">Cytochrome c domain-containing protein</fullName>
    </recommendedName>
</protein>
<keyword evidence="1 4" id="KW-0349">Heme</keyword>
<evidence type="ECO:0000256" key="4">
    <source>
        <dbReference type="PROSITE-ProRule" id="PRU00433"/>
    </source>
</evidence>
<dbReference type="PANTHER" id="PTHR30600:SF9">
    <property type="entry name" value="BLR7738 PROTEIN"/>
    <property type="match status" value="1"/>
</dbReference>
<dbReference type="PANTHER" id="PTHR30600">
    <property type="entry name" value="CYTOCHROME C PEROXIDASE-RELATED"/>
    <property type="match status" value="1"/>
</dbReference>
<dbReference type="GO" id="GO:0004130">
    <property type="term" value="F:cytochrome-c peroxidase activity"/>
    <property type="evidence" value="ECO:0007669"/>
    <property type="project" value="TreeGrafter"/>
</dbReference>
<dbReference type="PROSITE" id="PS51257">
    <property type="entry name" value="PROKAR_LIPOPROTEIN"/>
    <property type="match status" value="1"/>
</dbReference>
<dbReference type="InterPro" id="IPR036909">
    <property type="entry name" value="Cyt_c-like_dom_sf"/>
</dbReference>
<proteinExistence type="predicted"/>
<feature type="domain" description="Cytochrome c" evidence="6">
    <location>
        <begin position="345"/>
        <end position="574"/>
    </location>
</feature>
<evidence type="ECO:0000256" key="3">
    <source>
        <dbReference type="ARBA" id="ARBA00023004"/>
    </source>
</evidence>
<keyword evidence="8" id="KW-1185">Reference proteome</keyword>
<reference evidence="7" key="2">
    <citation type="journal article" date="2020" name="Microorganisms">
        <title>Osmotic Adaptation and Compatible Solute Biosynthesis of Phototrophic Bacteria as Revealed from Genome Analyses.</title>
        <authorList>
            <person name="Imhoff J.F."/>
            <person name="Rahn T."/>
            <person name="Kunzel S."/>
            <person name="Keller A."/>
            <person name="Neulinger S.C."/>
        </authorList>
    </citation>
    <scope>NUCLEOTIDE SEQUENCE</scope>
    <source>
        <strain evidence="7">DSM 9154</strain>
    </source>
</reference>
<keyword evidence="3 4" id="KW-0408">Iron</keyword>
<accession>A0A934V336</accession>
<feature type="chain" id="PRO_5036774177" description="Cytochrome c domain-containing protein" evidence="5">
    <location>
        <begin position="28"/>
        <end position="574"/>
    </location>
</feature>
<dbReference type="GO" id="GO:0009055">
    <property type="term" value="F:electron transfer activity"/>
    <property type="evidence" value="ECO:0007669"/>
    <property type="project" value="InterPro"/>
</dbReference>